<feature type="transmembrane region" description="Helical" evidence="1">
    <location>
        <begin position="36"/>
        <end position="54"/>
    </location>
</feature>
<evidence type="ECO:0000313" key="2">
    <source>
        <dbReference type="EMBL" id="ALH23027.1"/>
    </source>
</evidence>
<evidence type="ECO:0000313" key="3">
    <source>
        <dbReference type="Proteomes" id="UP000203826"/>
    </source>
</evidence>
<keyword evidence="1" id="KW-0472">Membrane</keyword>
<keyword evidence="1" id="KW-1133">Transmembrane helix</keyword>
<gene>
    <name evidence="2" type="ORF">ceV_121</name>
</gene>
<accession>A0A0N9QWZ7</accession>
<organism evidence="2 3">
    <name type="scientific">Chrysochromulina ericina virus CeV-01B</name>
    <dbReference type="NCBI Taxonomy" id="3070830"/>
    <lineage>
        <taxon>Viruses</taxon>
        <taxon>Varidnaviria</taxon>
        <taxon>Bamfordvirae</taxon>
        <taxon>Nucleocytoviricota</taxon>
        <taxon>Megaviricetes</taxon>
        <taxon>Imitervirales</taxon>
        <taxon>Mesomimiviridae</taxon>
        <taxon>Tethysvirus</taxon>
        <taxon>Tethysvirus raunefjordenense</taxon>
    </lineage>
</organism>
<keyword evidence="1" id="KW-0812">Transmembrane</keyword>
<keyword evidence="3" id="KW-1185">Reference proteome</keyword>
<proteinExistence type="predicted"/>
<protein>
    <submittedName>
        <fullName evidence="2">Uncharacterized protein</fullName>
    </submittedName>
</protein>
<evidence type="ECO:0000256" key="1">
    <source>
        <dbReference type="SAM" id="Phobius"/>
    </source>
</evidence>
<name>A0A0N9QWZ7_9VIRU</name>
<feature type="transmembrane region" description="Helical" evidence="1">
    <location>
        <begin position="6"/>
        <end position="27"/>
    </location>
</feature>
<dbReference type="EMBL" id="KT820662">
    <property type="protein sequence ID" value="ALH23027.1"/>
    <property type="molecule type" value="Genomic_DNA"/>
</dbReference>
<dbReference type="Proteomes" id="UP000203826">
    <property type="component" value="Segment"/>
</dbReference>
<dbReference type="OrthoDB" id="40833at10239"/>
<sequence>MDNIYVIALTISVVYIISKFFEIRFILKENVNLKQLTIDTILVYFSVILGTFIIEQFLDKTKNLTQAPVFIDAPKF</sequence>
<dbReference type="KEGG" id="vg:26048988"/>
<reference evidence="2 3" key="1">
    <citation type="journal article" date="2015" name="Genome Announc.">
        <title>The 474-Kilobase-Pair Complete Genome Sequence of CeV-01B, a Virus Infecting Haptolina (Chrysochromulina) ericina (Prymnesiophyceae).</title>
        <authorList>
            <person name="Gallot-Lavallee L."/>
            <person name="Pagarete A."/>
            <person name="Legendre M."/>
            <person name="Santini S."/>
            <person name="Sandaa R.A."/>
            <person name="Himmelbauer H."/>
            <person name="Ogata H."/>
            <person name="Bratbak G."/>
            <person name="Claverie J.M."/>
        </authorList>
    </citation>
    <scope>NUCLEOTIDE SEQUENCE [LARGE SCALE GENOMIC DNA]</scope>
    <source>
        <strain evidence="2">CeV-01B</strain>
    </source>
</reference>